<name>A0ACB8BH66_9AGAM</name>
<proteinExistence type="predicted"/>
<evidence type="ECO:0000313" key="1">
    <source>
        <dbReference type="EMBL" id="KAH7925150.1"/>
    </source>
</evidence>
<comment type="caution">
    <text evidence="1">The sequence shown here is derived from an EMBL/GenBank/DDBJ whole genome shotgun (WGS) entry which is preliminary data.</text>
</comment>
<organism evidence="1 2">
    <name type="scientific">Leucogyrophana mollusca</name>
    <dbReference type="NCBI Taxonomy" id="85980"/>
    <lineage>
        <taxon>Eukaryota</taxon>
        <taxon>Fungi</taxon>
        <taxon>Dikarya</taxon>
        <taxon>Basidiomycota</taxon>
        <taxon>Agaricomycotina</taxon>
        <taxon>Agaricomycetes</taxon>
        <taxon>Agaricomycetidae</taxon>
        <taxon>Boletales</taxon>
        <taxon>Boletales incertae sedis</taxon>
        <taxon>Leucogyrophana</taxon>
    </lineage>
</organism>
<gene>
    <name evidence="1" type="ORF">BV22DRAFT_459116</name>
</gene>
<dbReference type="EMBL" id="MU266408">
    <property type="protein sequence ID" value="KAH7925150.1"/>
    <property type="molecule type" value="Genomic_DNA"/>
</dbReference>
<evidence type="ECO:0000313" key="2">
    <source>
        <dbReference type="Proteomes" id="UP000790709"/>
    </source>
</evidence>
<dbReference type="Proteomes" id="UP000790709">
    <property type="component" value="Unassembled WGS sequence"/>
</dbReference>
<reference evidence="1" key="1">
    <citation type="journal article" date="2021" name="New Phytol.">
        <title>Evolutionary innovations through gain and loss of genes in the ectomycorrhizal Boletales.</title>
        <authorList>
            <person name="Wu G."/>
            <person name="Miyauchi S."/>
            <person name="Morin E."/>
            <person name="Kuo A."/>
            <person name="Drula E."/>
            <person name="Varga T."/>
            <person name="Kohler A."/>
            <person name="Feng B."/>
            <person name="Cao Y."/>
            <person name="Lipzen A."/>
            <person name="Daum C."/>
            <person name="Hundley H."/>
            <person name="Pangilinan J."/>
            <person name="Johnson J."/>
            <person name="Barry K."/>
            <person name="LaButti K."/>
            <person name="Ng V."/>
            <person name="Ahrendt S."/>
            <person name="Min B."/>
            <person name="Choi I.G."/>
            <person name="Park H."/>
            <person name="Plett J.M."/>
            <person name="Magnuson J."/>
            <person name="Spatafora J.W."/>
            <person name="Nagy L.G."/>
            <person name="Henrissat B."/>
            <person name="Grigoriev I.V."/>
            <person name="Yang Z.L."/>
            <person name="Xu J."/>
            <person name="Martin F.M."/>
        </authorList>
    </citation>
    <scope>NUCLEOTIDE SEQUENCE</scope>
    <source>
        <strain evidence="1">KUC20120723A-06</strain>
    </source>
</reference>
<accession>A0ACB8BH66</accession>
<sequence length="85" mass="9307">MPRKCRDADFVVVACRLCLGQAQLPAAVFFRSSADSPILLYHPFMITIYNATPFCVIAVLSANTAAVTSFKKANWSLSFPSTTFV</sequence>
<protein>
    <submittedName>
        <fullName evidence="1">Uncharacterized protein</fullName>
    </submittedName>
</protein>
<keyword evidence="2" id="KW-1185">Reference proteome</keyword>